<dbReference type="AlphaFoldDB" id="A0A1T4K225"/>
<feature type="transmembrane region" description="Helical" evidence="1">
    <location>
        <begin position="7"/>
        <end position="27"/>
    </location>
</feature>
<keyword evidence="3" id="KW-1185">Reference proteome</keyword>
<keyword evidence="1" id="KW-0812">Transmembrane</keyword>
<keyword evidence="1" id="KW-0472">Membrane</keyword>
<accession>A0A1T4K225</accession>
<sequence length="60" mass="7065">MIRVKKNLKIIIIILIVLCCIASFIYFKNKNINSQPQKAKLVIHLEYEKIKNYIIGSQIF</sequence>
<keyword evidence="1" id="KW-1133">Transmembrane helix</keyword>
<evidence type="ECO:0000256" key="1">
    <source>
        <dbReference type="SAM" id="Phobius"/>
    </source>
</evidence>
<name>A0A1T4K225_9FIRM</name>
<evidence type="ECO:0000313" key="2">
    <source>
        <dbReference type="EMBL" id="SJZ36510.1"/>
    </source>
</evidence>
<gene>
    <name evidence="2" type="ORF">SAMN02745973_00295</name>
</gene>
<protein>
    <submittedName>
        <fullName evidence="2">Uncharacterized protein</fullName>
    </submittedName>
</protein>
<dbReference type="EMBL" id="FUWV01000001">
    <property type="protein sequence ID" value="SJZ36510.1"/>
    <property type="molecule type" value="Genomic_DNA"/>
</dbReference>
<evidence type="ECO:0000313" key="3">
    <source>
        <dbReference type="Proteomes" id="UP000196365"/>
    </source>
</evidence>
<dbReference type="Proteomes" id="UP000196365">
    <property type="component" value="Unassembled WGS sequence"/>
</dbReference>
<organism evidence="2 3">
    <name type="scientific">Garciella nitratireducens DSM 15102</name>
    <dbReference type="NCBI Taxonomy" id="1121911"/>
    <lineage>
        <taxon>Bacteria</taxon>
        <taxon>Bacillati</taxon>
        <taxon>Bacillota</taxon>
        <taxon>Clostridia</taxon>
        <taxon>Eubacteriales</taxon>
        <taxon>Eubacteriaceae</taxon>
        <taxon>Garciella</taxon>
    </lineage>
</organism>
<reference evidence="2 3" key="1">
    <citation type="submission" date="2017-02" db="EMBL/GenBank/DDBJ databases">
        <authorList>
            <person name="Peterson S.W."/>
        </authorList>
    </citation>
    <scope>NUCLEOTIDE SEQUENCE [LARGE SCALE GENOMIC DNA]</scope>
    <source>
        <strain evidence="2 3">DSM 15102</strain>
    </source>
</reference>
<proteinExistence type="predicted"/>